<name>A0ABP0XXA9_9ROSI</name>
<evidence type="ECO:0008006" key="4">
    <source>
        <dbReference type="Google" id="ProtNLM"/>
    </source>
</evidence>
<evidence type="ECO:0000313" key="2">
    <source>
        <dbReference type="EMBL" id="CAK9312795.1"/>
    </source>
</evidence>
<gene>
    <name evidence="2" type="ORF">CITCOLO1_LOCUS4502</name>
</gene>
<sequence>MTFLRMSFHLFCELIMLHFPLGSLIITFADSVNTYVLRMENKEPWRSYSPFISSSGLTQVINAKLDRILCTSDMAKLETMEEEGLRIGTLRRHLTAAKLELKGQI</sequence>
<protein>
    <recommendedName>
        <fullName evidence="4">SAM domain-containing protein</fullName>
    </recommendedName>
</protein>
<keyword evidence="3" id="KW-1185">Reference proteome</keyword>
<keyword evidence="1" id="KW-0812">Transmembrane</keyword>
<keyword evidence="1" id="KW-0472">Membrane</keyword>
<feature type="transmembrane region" description="Helical" evidence="1">
    <location>
        <begin position="6"/>
        <end position="29"/>
    </location>
</feature>
<dbReference type="EMBL" id="OZ021745">
    <property type="protein sequence ID" value="CAK9312795.1"/>
    <property type="molecule type" value="Genomic_DNA"/>
</dbReference>
<proteinExistence type="predicted"/>
<organism evidence="2 3">
    <name type="scientific">Citrullus colocynthis</name>
    <name type="common">colocynth</name>
    <dbReference type="NCBI Taxonomy" id="252529"/>
    <lineage>
        <taxon>Eukaryota</taxon>
        <taxon>Viridiplantae</taxon>
        <taxon>Streptophyta</taxon>
        <taxon>Embryophyta</taxon>
        <taxon>Tracheophyta</taxon>
        <taxon>Spermatophyta</taxon>
        <taxon>Magnoliopsida</taxon>
        <taxon>eudicotyledons</taxon>
        <taxon>Gunneridae</taxon>
        <taxon>Pentapetalae</taxon>
        <taxon>rosids</taxon>
        <taxon>fabids</taxon>
        <taxon>Cucurbitales</taxon>
        <taxon>Cucurbitaceae</taxon>
        <taxon>Benincaseae</taxon>
        <taxon>Citrullus</taxon>
    </lineage>
</organism>
<dbReference type="Proteomes" id="UP001642487">
    <property type="component" value="Chromosome 11"/>
</dbReference>
<evidence type="ECO:0000256" key="1">
    <source>
        <dbReference type="SAM" id="Phobius"/>
    </source>
</evidence>
<reference evidence="2 3" key="1">
    <citation type="submission" date="2024-03" db="EMBL/GenBank/DDBJ databases">
        <authorList>
            <person name="Gkanogiannis A."/>
            <person name="Becerra Lopez-Lavalle L."/>
        </authorList>
    </citation>
    <scope>NUCLEOTIDE SEQUENCE [LARGE SCALE GENOMIC DNA]</scope>
</reference>
<keyword evidence="1" id="KW-1133">Transmembrane helix</keyword>
<evidence type="ECO:0000313" key="3">
    <source>
        <dbReference type="Proteomes" id="UP001642487"/>
    </source>
</evidence>
<accession>A0ABP0XXA9</accession>